<comment type="caution">
    <text evidence="7">The sequence shown here is derived from an EMBL/GenBank/DDBJ whole genome shotgun (WGS) entry which is preliminary data.</text>
</comment>
<reference evidence="7" key="1">
    <citation type="submission" date="2021-01" db="EMBL/GenBank/DDBJ databases">
        <title>Whole genome shotgun sequence of Virgisporangium aurantiacum NBRC 16421.</title>
        <authorList>
            <person name="Komaki H."/>
            <person name="Tamura T."/>
        </authorList>
    </citation>
    <scope>NUCLEOTIDE SEQUENCE</scope>
    <source>
        <strain evidence="7">NBRC 16421</strain>
    </source>
</reference>
<gene>
    <name evidence="7" type="ORF">Vau01_015800</name>
</gene>
<evidence type="ECO:0000313" key="8">
    <source>
        <dbReference type="Proteomes" id="UP000612585"/>
    </source>
</evidence>
<organism evidence="7 8">
    <name type="scientific">Virgisporangium aurantiacum</name>
    <dbReference type="NCBI Taxonomy" id="175570"/>
    <lineage>
        <taxon>Bacteria</taxon>
        <taxon>Bacillati</taxon>
        <taxon>Actinomycetota</taxon>
        <taxon>Actinomycetes</taxon>
        <taxon>Micromonosporales</taxon>
        <taxon>Micromonosporaceae</taxon>
        <taxon>Virgisporangium</taxon>
    </lineage>
</organism>
<dbReference type="RefSeq" id="WP_203988718.1">
    <property type="nucleotide sequence ID" value="NZ_BOPG01000010.1"/>
</dbReference>
<feature type="domain" description="Methylamine utilisation protein MauE" evidence="6">
    <location>
        <begin position="1"/>
        <end position="130"/>
    </location>
</feature>
<dbReference type="GO" id="GO:0016020">
    <property type="term" value="C:membrane"/>
    <property type="evidence" value="ECO:0007669"/>
    <property type="project" value="UniProtKB-SubCell"/>
</dbReference>
<feature type="transmembrane region" description="Helical" evidence="5">
    <location>
        <begin position="46"/>
        <end position="68"/>
    </location>
</feature>
<protein>
    <submittedName>
        <fullName evidence="7">Methylamine utilization protein MauE</fullName>
    </submittedName>
</protein>
<accession>A0A8J3YXZ5</accession>
<evidence type="ECO:0000256" key="4">
    <source>
        <dbReference type="ARBA" id="ARBA00023136"/>
    </source>
</evidence>
<dbReference type="AlphaFoldDB" id="A0A8J3YXZ5"/>
<evidence type="ECO:0000256" key="2">
    <source>
        <dbReference type="ARBA" id="ARBA00022692"/>
    </source>
</evidence>
<dbReference type="Pfam" id="PF07291">
    <property type="entry name" value="MauE"/>
    <property type="match status" value="1"/>
</dbReference>
<keyword evidence="3 5" id="KW-1133">Transmembrane helix</keyword>
<feature type="transmembrane region" description="Helical" evidence="5">
    <location>
        <begin position="115"/>
        <end position="134"/>
    </location>
</feature>
<evidence type="ECO:0000256" key="3">
    <source>
        <dbReference type="ARBA" id="ARBA00022989"/>
    </source>
</evidence>
<evidence type="ECO:0000313" key="7">
    <source>
        <dbReference type="EMBL" id="GIJ54064.1"/>
    </source>
</evidence>
<dbReference type="GO" id="GO:0030416">
    <property type="term" value="P:methylamine metabolic process"/>
    <property type="evidence" value="ECO:0007669"/>
    <property type="project" value="InterPro"/>
</dbReference>
<feature type="transmembrane region" description="Helical" evidence="5">
    <location>
        <begin position="140"/>
        <end position="162"/>
    </location>
</feature>
<name>A0A8J3YXZ5_9ACTN</name>
<evidence type="ECO:0000256" key="1">
    <source>
        <dbReference type="ARBA" id="ARBA00004141"/>
    </source>
</evidence>
<proteinExistence type="predicted"/>
<keyword evidence="4 5" id="KW-0472">Membrane</keyword>
<keyword evidence="8" id="KW-1185">Reference proteome</keyword>
<comment type="subcellular location">
    <subcellularLocation>
        <location evidence="1">Membrane</location>
        <topology evidence="1">Multi-pass membrane protein</topology>
    </subcellularLocation>
</comment>
<evidence type="ECO:0000259" key="6">
    <source>
        <dbReference type="Pfam" id="PF07291"/>
    </source>
</evidence>
<evidence type="ECO:0000256" key="5">
    <source>
        <dbReference type="SAM" id="Phobius"/>
    </source>
</evidence>
<dbReference type="Proteomes" id="UP000612585">
    <property type="component" value="Unassembled WGS sequence"/>
</dbReference>
<feature type="transmembrane region" description="Helical" evidence="5">
    <location>
        <begin position="74"/>
        <end position="94"/>
    </location>
</feature>
<sequence length="171" mass="17730">MKYLEVVCRCVVGLTFAVSAGSKVAGPRAFGEFVGMLRTTRLIGNGVLRPAAVMIVLAEMAVAVALAIGAPIGYLIAGLLLTIFIGAIAVLVRRETAVRCRCFGPARARLGYLDLARNGVLWVIAGAGLLAWLLDGHAPVASAGQVLAAVTGVIVAGLLIYLNDLVEVFVT</sequence>
<dbReference type="EMBL" id="BOPG01000010">
    <property type="protein sequence ID" value="GIJ54064.1"/>
    <property type="molecule type" value="Genomic_DNA"/>
</dbReference>
<dbReference type="InterPro" id="IPR009908">
    <property type="entry name" value="Methylamine_util_MauE"/>
</dbReference>
<keyword evidence="2 5" id="KW-0812">Transmembrane</keyword>
<dbReference type="UniPathway" id="UPA00895"/>